<protein>
    <submittedName>
        <fullName evidence="5">AMIN domain-containing protein</fullName>
    </submittedName>
</protein>
<evidence type="ECO:0000256" key="1">
    <source>
        <dbReference type="ARBA" id="ARBA00022801"/>
    </source>
</evidence>
<dbReference type="Gene3D" id="2.60.40.3500">
    <property type="match status" value="1"/>
</dbReference>
<comment type="caution">
    <text evidence="5">The sequence shown here is derived from an EMBL/GenBank/DDBJ whole genome shotgun (WGS) entry which is preliminary data.</text>
</comment>
<dbReference type="Pfam" id="PF01520">
    <property type="entry name" value="Amidase_3"/>
    <property type="match status" value="1"/>
</dbReference>
<dbReference type="PANTHER" id="PTHR30404:SF0">
    <property type="entry name" value="N-ACETYLMURAMOYL-L-ALANINE AMIDASE AMIC"/>
    <property type="match status" value="1"/>
</dbReference>
<accession>A0A4R5KWN3</accession>
<dbReference type="SUPFAM" id="SSF55383">
    <property type="entry name" value="Copper amine oxidase, domain N"/>
    <property type="match status" value="1"/>
</dbReference>
<organism evidence="5 6">
    <name type="scientific">Paenibacillus piri</name>
    <dbReference type="NCBI Taxonomy" id="2547395"/>
    <lineage>
        <taxon>Bacteria</taxon>
        <taxon>Bacillati</taxon>
        <taxon>Bacillota</taxon>
        <taxon>Bacilli</taxon>
        <taxon>Bacillales</taxon>
        <taxon>Paenibacillaceae</taxon>
        <taxon>Paenibacillus</taxon>
    </lineage>
</organism>
<evidence type="ECO:0000313" key="6">
    <source>
        <dbReference type="Proteomes" id="UP000295636"/>
    </source>
</evidence>
<feature type="compositionally biased region" description="Basic and acidic residues" evidence="2">
    <location>
        <begin position="216"/>
        <end position="226"/>
    </location>
</feature>
<keyword evidence="6" id="KW-1185">Reference proteome</keyword>
<dbReference type="InterPro" id="IPR012854">
    <property type="entry name" value="Cu_amine_oxidase-like_N"/>
</dbReference>
<evidence type="ECO:0000256" key="3">
    <source>
        <dbReference type="SAM" id="SignalP"/>
    </source>
</evidence>
<dbReference type="InterPro" id="IPR002508">
    <property type="entry name" value="MurNAc-LAA_cat"/>
</dbReference>
<keyword evidence="3" id="KW-0732">Signal</keyword>
<evidence type="ECO:0000313" key="5">
    <source>
        <dbReference type="EMBL" id="TDF99390.1"/>
    </source>
</evidence>
<feature type="region of interest" description="Disordered" evidence="2">
    <location>
        <begin position="159"/>
        <end position="295"/>
    </location>
</feature>
<dbReference type="SUPFAM" id="SSF53187">
    <property type="entry name" value="Zn-dependent exopeptidases"/>
    <property type="match status" value="1"/>
</dbReference>
<feature type="chain" id="PRO_5020990251" evidence="3">
    <location>
        <begin position="25"/>
        <end position="589"/>
    </location>
</feature>
<dbReference type="GO" id="GO:0009253">
    <property type="term" value="P:peptidoglycan catabolic process"/>
    <property type="evidence" value="ECO:0007669"/>
    <property type="project" value="InterPro"/>
</dbReference>
<dbReference type="SMART" id="SM00646">
    <property type="entry name" value="Ami_3"/>
    <property type="match status" value="1"/>
</dbReference>
<feature type="compositionally biased region" description="Low complexity" evidence="2">
    <location>
        <begin position="227"/>
        <end position="240"/>
    </location>
</feature>
<feature type="compositionally biased region" description="Basic and acidic residues" evidence="2">
    <location>
        <begin position="167"/>
        <end position="209"/>
    </location>
</feature>
<dbReference type="Pfam" id="PF11741">
    <property type="entry name" value="AMIN"/>
    <property type="match status" value="1"/>
</dbReference>
<evidence type="ECO:0000259" key="4">
    <source>
        <dbReference type="SMART" id="SM00646"/>
    </source>
</evidence>
<sequence>MRILTTMIFMLLVSLLAVPLMAFAAEQPIHLFLNGKALAAEVAPKIVQGNTVVPVRVIAESLGSKVQWEEKSRKVTVAKDDINIQLFINKQEVTVNNKRFQLETAPAIMDGSTMLPLRFVSEQFGVKVTWDEPTRSVFLFQETDMSDDEADLAAELEGEAVDGKAAASDKEGRPVDGKPAADKDQGKAGDKSGDKEPAKTSDKTADKDAGNTTNKTTDKDAGKTADKPGAAGAAPLPGDAAGKDKPCDKNAVSGQQPPAGQPGQGQQGQLGQPVQSGQAVQPGQTNPNSPANCKAAEAATTVQSIVLDGDQLIVKASGAKAVPNVSYTDEPKRIVIEIPDAQLDPALKLGANGEGVSKDKSQTVSQIRYLLFSKESTNVRIIIDLSKKIDLKPSNASSPTQLVWSLIAPKDRYRVVIDPGHGGKDTGAISITKRLEKDFVLALSTKVHKLLEKEPKIEALLTRKDDTFVELSDRADYANDRQADLFVAIHGNSAGKETVRGVETYYYTEQSASFAALMHKQLLKSTGFPDRKVKQSGFYVVKNTTMPSLLLEVGFLSNQTDESTMFQDAFQNQVAASIVAAIKQQLNID</sequence>
<dbReference type="GO" id="GO:0030288">
    <property type="term" value="C:outer membrane-bounded periplasmic space"/>
    <property type="evidence" value="ECO:0007669"/>
    <property type="project" value="TreeGrafter"/>
</dbReference>
<feature type="compositionally biased region" description="Low complexity" evidence="2">
    <location>
        <begin position="269"/>
        <end position="278"/>
    </location>
</feature>
<dbReference type="RefSeq" id="WP_133225927.1">
    <property type="nucleotide sequence ID" value="NZ_SMRT01000002.1"/>
</dbReference>
<dbReference type="Proteomes" id="UP000295636">
    <property type="component" value="Unassembled WGS sequence"/>
</dbReference>
<dbReference type="Gene3D" id="3.30.457.10">
    <property type="entry name" value="Copper amine oxidase-like, N-terminal domain"/>
    <property type="match status" value="1"/>
</dbReference>
<dbReference type="OrthoDB" id="9806267at2"/>
<dbReference type="AlphaFoldDB" id="A0A4R5KWN3"/>
<evidence type="ECO:0000256" key="2">
    <source>
        <dbReference type="SAM" id="MobiDB-lite"/>
    </source>
</evidence>
<dbReference type="EMBL" id="SMRT01000002">
    <property type="protein sequence ID" value="TDF99390.1"/>
    <property type="molecule type" value="Genomic_DNA"/>
</dbReference>
<dbReference type="InterPro" id="IPR036582">
    <property type="entry name" value="Mao_N_sf"/>
</dbReference>
<feature type="signal peptide" evidence="3">
    <location>
        <begin position="1"/>
        <end position="24"/>
    </location>
</feature>
<keyword evidence="1" id="KW-0378">Hydrolase</keyword>
<dbReference type="InterPro" id="IPR021731">
    <property type="entry name" value="AMIN_dom"/>
</dbReference>
<dbReference type="InterPro" id="IPR050695">
    <property type="entry name" value="N-acetylmuramoyl_amidase_3"/>
</dbReference>
<feature type="domain" description="MurNAc-LAA" evidence="4">
    <location>
        <begin position="475"/>
        <end position="583"/>
    </location>
</feature>
<feature type="compositionally biased region" description="Polar residues" evidence="2">
    <location>
        <begin position="279"/>
        <end position="291"/>
    </location>
</feature>
<dbReference type="Gene3D" id="3.40.630.40">
    <property type="entry name" value="Zn-dependent exopeptidases"/>
    <property type="match status" value="1"/>
</dbReference>
<dbReference type="PANTHER" id="PTHR30404">
    <property type="entry name" value="N-ACETYLMURAMOYL-L-ALANINE AMIDASE"/>
    <property type="match status" value="1"/>
</dbReference>
<dbReference type="Pfam" id="PF07833">
    <property type="entry name" value="Cu_amine_oxidN1"/>
    <property type="match status" value="1"/>
</dbReference>
<name>A0A4R5KWN3_9BACL</name>
<dbReference type="CDD" id="cd02696">
    <property type="entry name" value="MurNAc-LAA"/>
    <property type="match status" value="1"/>
</dbReference>
<dbReference type="GO" id="GO:0008745">
    <property type="term" value="F:N-acetylmuramoyl-L-alanine amidase activity"/>
    <property type="evidence" value="ECO:0007669"/>
    <property type="project" value="InterPro"/>
</dbReference>
<gene>
    <name evidence="5" type="ORF">E1757_05920</name>
</gene>
<reference evidence="5 6" key="1">
    <citation type="submission" date="2019-03" db="EMBL/GenBank/DDBJ databases">
        <title>This is whole genome sequence of Paenibacillus sp MS74 strain.</title>
        <authorList>
            <person name="Trinh H.N."/>
        </authorList>
    </citation>
    <scope>NUCLEOTIDE SEQUENCE [LARGE SCALE GENOMIC DNA]</scope>
    <source>
        <strain evidence="5 6">MS74</strain>
    </source>
</reference>
<proteinExistence type="predicted"/>